<reference evidence="2 3" key="1">
    <citation type="submission" date="2024-01" db="EMBL/GenBank/DDBJ databases">
        <title>The complete chloroplast genome sequence of Lithospermum erythrorhizon: insights into the phylogenetic relationship among Boraginaceae species and the maternal lineages of purple gromwells.</title>
        <authorList>
            <person name="Okada T."/>
            <person name="Watanabe K."/>
        </authorList>
    </citation>
    <scope>NUCLEOTIDE SEQUENCE [LARGE SCALE GENOMIC DNA]</scope>
</reference>
<evidence type="ECO:0000259" key="1">
    <source>
        <dbReference type="Pfam" id="PF07727"/>
    </source>
</evidence>
<sequence length="118" mass="13764">MDDLNKNHTWILTELPPGKRTVGCKWVFTIKYNENGIVERYKAKLVAKRYTQTYGIDFSETFAPIAKMNTIRILLSLAANLDWELHQLDIKNAFLNDDLEEEVYMIQPPGFENKNNQV</sequence>
<organism evidence="2 3">
    <name type="scientific">Lithospermum erythrorhizon</name>
    <name type="common">Purple gromwell</name>
    <name type="synonym">Lithospermum officinale var. erythrorhizon</name>
    <dbReference type="NCBI Taxonomy" id="34254"/>
    <lineage>
        <taxon>Eukaryota</taxon>
        <taxon>Viridiplantae</taxon>
        <taxon>Streptophyta</taxon>
        <taxon>Embryophyta</taxon>
        <taxon>Tracheophyta</taxon>
        <taxon>Spermatophyta</taxon>
        <taxon>Magnoliopsida</taxon>
        <taxon>eudicotyledons</taxon>
        <taxon>Gunneridae</taxon>
        <taxon>Pentapetalae</taxon>
        <taxon>asterids</taxon>
        <taxon>lamiids</taxon>
        <taxon>Boraginales</taxon>
        <taxon>Boraginaceae</taxon>
        <taxon>Boraginoideae</taxon>
        <taxon>Lithospermeae</taxon>
        <taxon>Lithospermum</taxon>
    </lineage>
</organism>
<dbReference type="EMBL" id="BAABME010003748">
    <property type="protein sequence ID" value="GAA0160001.1"/>
    <property type="molecule type" value="Genomic_DNA"/>
</dbReference>
<feature type="domain" description="Reverse transcriptase Ty1/copia-type" evidence="1">
    <location>
        <begin position="7"/>
        <end position="116"/>
    </location>
</feature>
<accession>A0AAV3Q9D5</accession>
<dbReference type="Proteomes" id="UP001454036">
    <property type="component" value="Unassembled WGS sequence"/>
</dbReference>
<comment type="caution">
    <text evidence="2">The sequence shown here is derived from an EMBL/GenBank/DDBJ whole genome shotgun (WGS) entry which is preliminary data.</text>
</comment>
<proteinExistence type="predicted"/>
<keyword evidence="2" id="KW-0675">Receptor</keyword>
<evidence type="ECO:0000313" key="3">
    <source>
        <dbReference type="Proteomes" id="UP001454036"/>
    </source>
</evidence>
<dbReference type="Pfam" id="PF07727">
    <property type="entry name" value="RVT_2"/>
    <property type="match status" value="1"/>
</dbReference>
<dbReference type="InterPro" id="IPR043502">
    <property type="entry name" value="DNA/RNA_pol_sf"/>
</dbReference>
<dbReference type="PANTHER" id="PTHR43383:SF2">
    <property type="entry name" value="AMIDOHYDROLASE 2 FAMILY PROTEIN"/>
    <property type="match status" value="1"/>
</dbReference>
<dbReference type="SUPFAM" id="SSF56672">
    <property type="entry name" value="DNA/RNA polymerases"/>
    <property type="match status" value="1"/>
</dbReference>
<protein>
    <submittedName>
        <fullName evidence="2">Transmembrane signal receptor</fullName>
    </submittedName>
</protein>
<gene>
    <name evidence="2" type="ORF">LIER_16657</name>
</gene>
<keyword evidence="2" id="KW-0472">Membrane</keyword>
<name>A0AAV3Q9D5_LITER</name>
<dbReference type="AlphaFoldDB" id="A0AAV3Q9D5"/>
<keyword evidence="3" id="KW-1185">Reference proteome</keyword>
<keyword evidence="2" id="KW-0812">Transmembrane</keyword>
<dbReference type="InterPro" id="IPR013103">
    <property type="entry name" value="RVT_2"/>
</dbReference>
<evidence type="ECO:0000313" key="2">
    <source>
        <dbReference type="EMBL" id="GAA0160001.1"/>
    </source>
</evidence>
<dbReference type="PANTHER" id="PTHR43383">
    <property type="entry name" value="NODULIN 6"/>
    <property type="match status" value="1"/>
</dbReference>